<dbReference type="AlphaFoldDB" id="A0A3N4KGQ5"/>
<dbReference type="GO" id="GO:0006357">
    <property type="term" value="P:regulation of transcription by RNA polymerase II"/>
    <property type="evidence" value="ECO:0007669"/>
    <property type="project" value="InterPro"/>
</dbReference>
<proteinExistence type="inferred from homology"/>
<dbReference type="EMBL" id="ML119162">
    <property type="protein sequence ID" value="RPB08539.1"/>
    <property type="molecule type" value="Genomic_DNA"/>
</dbReference>
<feature type="compositionally biased region" description="Polar residues" evidence="9">
    <location>
        <begin position="264"/>
        <end position="277"/>
    </location>
</feature>
<reference evidence="10 11" key="1">
    <citation type="journal article" date="2018" name="Nat. Ecol. Evol.">
        <title>Pezizomycetes genomes reveal the molecular basis of ectomycorrhizal truffle lifestyle.</title>
        <authorList>
            <person name="Murat C."/>
            <person name="Payen T."/>
            <person name="Noel B."/>
            <person name="Kuo A."/>
            <person name="Morin E."/>
            <person name="Chen J."/>
            <person name="Kohler A."/>
            <person name="Krizsan K."/>
            <person name="Balestrini R."/>
            <person name="Da Silva C."/>
            <person name="Montanini B."/>
            <person name="Hainaut M."/>
            <person name="Levati E."/>
            <person name="Barry K.W."/>
            <person name="Belfiori B."/>
            <person name="Cichocki N."/>
            <person name="Clum A."/>
            <person name="Dockter R.B."/>
            <person name="Fauchery L."/>
            <person name="Guy J."/>
            <person name="Iotti M."/>
            <person name="Le Tacon F."/>
            <person name="Lindquist E.A."/>
            <person name="Lipzen A."/>
            <person name="Malagnac F."/>
            <person name="Mello A."/>
            <person name="Molinier V."/>
            <person name="Miyauchi S."/>
            <person name="Poulain J."/>
            <person name="Riccioni C."/>
            <person name="Rubini A."/>
            <person name="Sitrit Y."/>
            <person name="Splivallo R."/>
            <person name="Traeger S."/>
            <person name="Wang M."/>
            <person name="Zifcakova L."/>
            <person name="Wipf D."/>
            <person name="Zambonelli A."/>
            <person name="Paolocci F."/>
            <person name="Nowrousian M."/>
            <person name="Ottonello S."/>
            <person name="Baldrian P."/>
            <person name="Spatafora J.W."/>
            <person name="Henrissat B."/>
            <person name="Nagy L.G."/>
            <person name="Aury J.M."/>
            <person name="Wincker P."/>
            <person name="Grigoriev I.V."/>
            <person name="Bonfante P."/>
            <person name="Martin F.M."/>
        </authorList>
    </citation>
    <scope>NUCLEOTIDE SEQUENCE [LARGE SCALE GENOMIC DNA]</scope>
    <source>
        <strain evidence="10 11">CCBAS932</strain>
    </source>
</reference>
<evidence type="ECO:0000256" key="7">
    <source>
        <dbReference type="ARBA" id="ARBA00031257"/>
    </source>
</evidence>
<evidence type="ECO:0000256" key="5">
    <source>
        <dbReference type="ARBA" id="ARBA00023163"/>
    </source>
</evidence>
<dbReference type="Pfam" id="PF10018">
    <property type="entry name" value="Med4"/>
    <property type="match status" value="1"/>
</dbReference>
<sequence length="320" mass="35189">MTTADLLYLNCSPNPQTTALSLSTLSKIKENLPNTPESPNSQVMNAIVQRSFDSLETSLESLVESVSSYNPSPPAALAVVNADDILTESLEQLDEHQQNHQRILSLRATSETLNKQLTELLETLSEARKEVLNVPMTKFPQSNEVPYNELLTYARKISKYTRPPQSSRYTQTASADHVSGLTDNSNSSMNNNSNGDTGHADSQATRALPLGLSEEDVTALDPSSQMPFTPWPSEEVMKRGALSHMGYEEELRAKGLPIPDFFSNPTVNGQTASTNVEPQRDAPTRVETVAVQSQHHERPKETQPPPGLSLSLDLYDPDED</sequence>
<feature type="compositionally biased region" description="Low complexity" evidence="9">
    <location>
        <begin position="184"/>
        <end position="194"/>
    </location>
</feature>
<keyword evidence="4 8" id="KW-0805">Transcription regulation</keyword>
<feature type="compositionally biased region" description="Polar residues" evidence="9">
    <location>
        <begin position="163"/>
        <end position="174"/>
    </location>
</feature>
<evidence type="ECO:0000256" key="9">
    <source>
        <dbReference type="SAM" id="MobiDB-lite"/>
    </source>
</evidence>
<keyword evidence="6 8" id="KW-0539">Nucleus</keyword>
<evidence type="ECO:0000256" key="4">
    <source>
        <dbReference type="ARBA" id="ARBA00023015"/>
    </source>
</evidence>
<evidence type="ECO:0000256" key="6">
    <source>
        <dbReference type="ARBA" id="ARBA00023242"/>
    </source>
</evidence>
<keyword evidence="11" id="KW-1185">Reference proteome</keyword>
<dbReference type="GO" id="GO:0016592">
    <property type="term" value="C:mediator complex"/>
    <property type="evidence" value="ECO:0007669"/>
    <property type="project" value="InterPro"/>
</dbReference>
<feature type="region of interest" description="Disordered" evidence="9">
    <location>
        <begin position="264"/>
        <end position="320"/>
    </location>
</feature>
<dbReference type="STRING" id="1392247.A0A3N4KGQ5"/>
<evidence type="ECO:0000313" key="11">
    <source>
        <dbReference type="Proteomes" id="UP000277580"/>
    </source>
</evidence>
<evidence type="ECO:0000256" key="1">
    <source>
        <dbReference type="ARBA" id="ARBA00004123"/>
    </source>
</evidence>
<evidence type="ECO:0000313" key="10">
    <source>
        <dbReference type="EMBL" id="RPB08539.1"/>
    </source>
</evidence>
<gene>
    <name evidence="8" type="primary">MED4</name>
    <name evidence="10" type="ORF">P167DRAFT_567890</name>
</gene>
<feature type="region of interest" description="Disordered" evidence="9">
    <location>
        <begin position="162"/>
        <end position="202"/>
    </location>
</feature>
<comment type="subcellular location">
    <subcellularLocation>
        <location evidence="1 8">Nucleus</location>
    </subcellularLocation>
</comment>
<dbReference type="OrthoDB" id="1929813at2759"/>
<evidence type="ECO:0000256" key="3">
    <source>
        <dbReference type="ARBA" id="ARBA00020629"/>
    </source>
</evidence>
<evidence type="ECO:0000256" key="2">
    <source>
        <dbReference type="ARBA" id="ARBA00009626"/>
    </source>
</evidence>
<dbReference type="GO" id="GO:0003712">
    <property type="term" value="F:transcription coregulator activity"/>
    <property type="evidence" value="ECO:0007669"/>
    <property type="project" value="InterPro"/>
</dbReference>
<organism evidence="10 11">
    <name type="scientific">Morchella conica CCBAS932</name>
    <dbReference type="NCBI Taxonomy" id="1392247"/>
    <lineage>
        <taxon>Eukaryota</taxon>
        <taxon>Fungi</taxon>
        <taxon>Dikarya</taxon>
        <taxon>Ascomycota</taxon>
        <taxon>Pezizomycotina</taxon>
        <taxon>Pezizomycetes</taxon>
        <taxon>Pezizales</taxon>
        <taxon>Morchellaceae</taxon>
        <taxon>Morchella</taxon>
    </lineage>
</organism>
<comment type="subunit">
    <text evidence="8">Component of the Mediator complex.</text>
</comment>
<dbReference type="Proteomes" id="UP000277580">
    <property type="component" value="Unassembled WGS sequence"/>
</dbReference>
<name>A0A3N4KGQ5_9PEZI</name>
<accession>A0A3N4KGQ5</accession>
<comment type="function">
    <text evidence="8">Component of the Mediator complex, a coactivator involved in the regulated transcription of nearly all RNA polymerase II-dependent genes. Mediator functions as a bridge to convey information from gene-specific regulatory proteins to the basal RNA polymerase II transcription machinery. Mediator is recruited to promoters by direct interactions with regulatory proteins and serves as a scaffold for the assembly of a functional preinitiation complex with RNA polymerase II and the general transcription factors.</text>
</comment>
<keyword evidence="5 8" id="KW-0804">Transcription</keyword>
<dbReference type="InParanoid" id="A0A3N4KGQ5"/>
<evidence type="ECO:0000256" key="8">
    <source>
        <dbReference type="RuleBase" id="RU364141"/>
    </source>
</evidence>
<protein>
    <recommendedName>
        <fullName evidence="3 8">Mediator of RNA polymerase II transcription subunit 4</fullName>
    </recommendedName>
    <alternativeName>
        <fullName evidence="7 8">Mediator complex subunit 4</fullName>
    </alternativeName>
</protein>
<comment type="similarity">
    <text evidence="2 8">Belongs to the Mediator complex subunit 4 family.</text>
</comment>
<dbReference type="FunCoup" id="A0A3N4KGQ5">
    <property type="interactions" value="221"/>
</dbReference>
<keyword evidence="8" id="KW-0010">Activator</keyword>
<dbReference type="InterPro" id="IPR019258">
    <property type="entry name" value="Mediator_Med4"/>
</dbReference>